<accession>A0A175RFT2</accession>
<dbReference type="PANTHER" id="PTHR44051">
    <property type="entry name" value="GLUTATHIONE S-TRANSFERASE-RELATED"/>
    <property type="match status" value="1"/>
</dbReference>
<organism evidence="3 4">
    <name type="scientific">Aureimonas ureilytica</name>
    <dbReference type="NCBI Taxonomy" id="401562"/>
    <lineage>
        <taxon>Bacteria</taxon>
        <taxon>Pseudomonadati</taxon>
        <taxon>Pseudomonadota</taxon>
        <taxon>Alphaproteobacteria</taxon>
        <taxon>Hyphomicrobiales</taxon>
        <taxon>Aurantimonadaceae</taxon>
        <taxon>Aureimonas</taxon>
    </lineage>
</organism>
<dbReference type="Gene3D" id="3.40.30.10">
    <property type="entry name" value="Glutaredoxin"/>
    <property type="match status" value="1"/>
</dbReference>
<dbReference type="SFLD" id="SFLDG01150">
    <property type="entry name" value="Main.1:_Beta-like"/>
    <property type="match status" value="1"/>
</dbReference>
<dbReference type="SUPFAM" id="SSF52833">
    <property type="entry name" value="Thioredoxin-like"/>
    <property type="match status" value="1"/>
</dbReference>
<dbReference type="Pfam" id="PF13409">
    <property type="entry name" value="GST_N_2"/>
    <property type="match status" value="1"/>
</dbReference>
<dbReference type="SUPFAM" id="SSF47616">
    <property type="entry name" value="GST C-terminal domain-like"/>
    <property type="match status" value="1"/>
</dbReference>
<dbReference type="AlphaFoldDB" id="A0A175RFT2"/>
<protein>
    <submittedName>
        <fullName evidence="3">Glutathione S-transferase</fullName>
    </submittedName>
</protein>
<evidence type="ECO:0000313" key="4">
    <source>
        <dbReference type="Proteomes" id="UP000078272"/>
    </source>
</evidence>
<dbReference type="SFLD" id="SFLDG00358">
    <property type="entry name" value="Main_(cytGST)"/>
    <property type="match status" value="1"/>
</dbReference>
<sequence>MKLYYKPGACSLAPHIVACEAGLPIDLISVDLIQKKLDDGADYFAVNPNGYVPALDIGEGPVLTEASVIVQYLADQKPEARLMPQAGTVERYRAQQWLAFIATELHKQFSPLFKPNTPDATKEIQKELLAKRFGFLDEALAGKTYLMGESFTAPDAYAFTVLSWADRLKLDMSAFENIARFKAAVSARAGVQQALREEGLA</sequence>
<feature type="domain" description="GST C-terminal" evidence="2">
    <location>
        <begin position="87"/>
        <end position="201"/>
    </location>
</feature>
<gene>
    <name evidence="3" type="ORF">NS226_01420</name>
</gene>
<dbReference type="SFLD" id="SFLDS00019">
    <property type="entry name" value="Glutathione_Transferase_(cytos"/>
    <property type="match status" value="1"/>
</dbReference>
<evidence type="ECO:0000259" key="1">
    <source>
        <dbReference type="PROSITE" id="PS50404"/>
    </source>
</evidence>
<dbReference type="RefSeq" id="WP_058633461.1">
    <property type="nucleotide sequence ID" value="NZ_LDPZ01000004.1"/>
</dbReference>
<dbReference type="Proteomes" id="UP000078272">
    <property type="component" value="Unassembled WGS sequence"/>
</dbReference>
<dbReference type="STRING" id="401562.NS365_14735"/>
<dbReference type="OrthoDB" id="7583243at2"/>
<dbReference type="InterPro" id="IPR040079">
    <property type="entry name" value="Glutathione_S-Trfase"/>
</dbReference>
<dbReference type="InterPro" id="IPR036282">
    <property type="entry name" value="Glutathione-S-Trfase_C_sf"/>
</dbReference>
<dbReference type="GO" id="GO:0016740">
    <property type="term" value="F:transferase activity"/>
    <property type="evidence" value="ECO:0007669"/>
    <property type="project" value="UniProtKB-KW"/>
</dbReference>
<dbReference type="InterPro" id="IPR010987">
    <property type="entry name" value="Glutathione-S-Trfase_C-like"/>
</dbReference>
<dbReference type="PROSITE" id="PS50404">
    <property type="entry name" value="GST_NTER"/>
    <property type="match status" value="1"/>
</dbReference>
<dbReference type="PANTHER" id="PTHR44051:SF8">
    <property type="entry name" value="GLUTATHIONE S-TRANSFERASE GSTA"/>
    <property type="match status" value="1"/>
</dbReference>
<dbReference type="CDD" id="cd03057">
    <property type="entry name" value="GST_N_Beta"/>
    <property type="match status" value="1"/>
</dbReference>
<proteinExistence type="predicted"/>
<dbReference type="NCBIfam" id="NF007831">
    <property type="entry name" value="PRK10542.1"/>
    <property type="match status" value="1"/>
</dbReference>
<name>A0A175RFT2_9HYPH</name>
<dbReference type="InterPro" id="IPR036249">
    <property type="entry name" value="Thioredoxin-like_sf"/>
</dbReference>
<evidence type="ECO:0000259" key="2">
    <source>
        <dbReference type="PROSITE" id="PS50405"/>
    </source>
</evidence>
<dbReference type="EMBL" id="LDPZ01000004">
    <property type="protein sequence ID" value="KTQ98235.1"/>
    <property type="molecule type" value="Genomic_DNA"/>
</dbReference>
<reference evidence="3 4" key="1">
    <citation type="journal article" date="2016" name="Front. Microbiol.">
        <title>Genomic Resource of Rice Seed Associated Bacteria.</title>
        <authorList>
            <person name="Midha S."/>
            <person name="Bansal K."/>
            <person name="Sharma S."/>
            <person name="Kumar N."/>
            <person name="Patil P.P."/>
            <person name="Chaudhry V."/>
            <person name="Patil P.B."/>
        </authorList>
    </citation>
    <scope>NUCLEOTIDE SEQUENCE [LARGE SCALE GENOMIC DNA]</scope>
    <source>
        <strain evidence="3 4">NS226</strain>
    </source>
</reference>
<comment type="caution">
    <text evidence="3">The sequence shown here is derived from an EMBL/GenBank/DDBJ whole genome shotgun (WGS) entry which is preliminary data.</text>
</comment>
<evidence type="ECO:0000313" key="3">
    <source>
        <dbReference type="EMBL" id="KTQ98235.1"/>
    </source>
</evidence>
<dbReference type="PROSITE" id="PS50405">
    <property type="entry name" value="GST_CTER"/>
    <property type="match status" value="1"/>
</dbReference>
<dbReference type="CDD" id="cd03188">
    <property type="entry name" value="GST_C_Beta"/>
    <property type="match status" value="1"/>
</dbReference>
<dbReference type="InterPro" id="IPR004045">
    <property type="entry name" value="Glutathione_S-Trfase_N"/>
</dbReference>
<dbReference type="InterPro" id="IPR004046">
    <property type="entry name" value="GST_C"/>
</dbReference>
<dbReference type="Gene3D" id="1.20.1050.10">
    <property type="match status" value="1"/>
</dbReference>
<dbReference type="Pfam" id="PF00043">
    <property type="entry name" value="GST_C"/>
    <property type="match status" value="1"/>
</dbReference>
<feature type="domain" description="GST N-terminal" evidence="1">
    <location>
        <begin position="1"/>
        <end position="81"/>
    </location>
</feature>
<dbReference type="PATRIC" id="fig|401562.3.peg.3164"/>
<keyword evidence="3" id="KW-0808">Transferase</keyword>